<feature type="compositionally biased region" description="Basic and acidic residues" evidence="1">
    <location>
        <begin position="36"/>
        <end position="46"/>
    </location>
</feature>
<comment type="caution">
    <text evidence="2">The sequence shown here is derived from an EMBL/GenBank/DDBJ whole genome shotgun (WGS) entry which is preliminary data.</text>
</comment>
<dbReference type="Proteomes" id="UP001292094">
    <property type="component" value="Unassembled WGS sequence"/>
</dbReference>
<evidence type="ECO:0000313" key="2">
    <source>
        <dbReference type="EMBL" id="KAK4303254.1"/>
    </source>
</evidence>
<gene>
    <name evidence="2" type="ORF">Pmani_024713</name>
</gene>
<dbReference type="EMBL" id="JAWZYT010002610">
    <property type="protein sequence ID" value="KAK4303254.1"/>
    <property type="molecule type" value="Genomic_DNA"/>
</dbReference>
<organism evidence="2 3">
    <name type="scientific">Petrolisthes manimaculis</name>
    <dbReference type="NCBI Taxonomy" id="1843537"/>
    <lineage>
        <taxon>Eukaryota</taxon>
        <taxon>Metazoa</taxon>
        <taxon>Ecdysozoa</taxon>
        <taxon>Arthropoda</taxon>
        <taxon>Crustacea</taxon>
        <taxon>Multicrustacea</taxon>
        <taxon>Malacostraca</taxon>
        <taxon>Eumalacostraca</taxon>
        <taxon>Eucarida</taxon>
        <taxon>Decapoda</taxon>
        <taxon>Pleocyemata</taxon>
        <taxon>Anomura</taxon>
        <taxon>Galatheoidea</taxon>
        <taxon>Porcellanidae</taxon>
        <taxon>Petrolisthes</taxon>
    </lineage>
</organism>
<keyword evidence="3" id="KW-1185">Reference proteome</keyword>
<sequence>MEAHEKRGKAMWEDTRREENQRDMRKEIIALAKREAEAATAGEEHQPIFNPLASPANVARRPRAVRTSTVPGTSHVDHACQGSDDSTGVEDQLLAGRYPSVVQGVKSSPSNPGDAAALVSSVKAGGCPKDSHVHSDTDLVV</sequence>
<proteinExistence type="predicted"/>
<feature type="region of interest" description="Disordered" evidence="1">
    <location>
        <begin position="1"/>
        <end position="23"/>
    </location>
</feature>
<dbReference type="AlphaFoldDB" id="A0AAE1P975"/>
<name>A0AAE1P975_9EUCA</name>
<protein>
    <submittedName>
        <fullName evidence="2">Uncharacterized protein</fullName>
    </submittedName>
</protein>
<accession>A0AAE1P975</accession>
<feature type="region of interest" description="Disordered" evidence="1">
    <location>
        <begin position="36"/>
        <end position="90"/>
    </location>
</feature>
<evidence type="ECO:0000256" key="1">
    <source>
        <dbReference type="SAM" id="MobiDB-lite"/>
    </source>
</evidence>
<reference evidence="2" key="1">
    <citation type="submission" date="2023-11" db="EMBL/GenBank/DDBJ databases">
        <title>Genome assemblies of two species of porcelain crab, Petrolisthes cinctipes and Petrolisthes manimaculis (Anomura: Porcellanidae).</title>
        <authorList>
            <person name="Angst P."/>
        </authorList>
    </citation>
    <scope>NUCLEOTIDE SEQUENCE</scope>
    <source>
        <strain evidence="2">PB745_02</strain>
        <tissue evidence="2">Gill</tissue>
    </source>
</reference>
<evidence type="ECO:0000313" key="3">
    <source>
        <dbReference type="Proteomes" id="UP001292094"/>
    </source>
</evidence>